<comment type="caution">
    <text evidence="3">The sequence shown here is derived from an EMBL/GenBank/DDBJ whole genome shotgun (WGS) entry which is preliminary data.</text>
</comment>
<protein>
    <recommendedName>
        <fullName evidence="5">BTB domain-containing protein</fullName>
    </recommendedName>
</protein>
<proteinExistence type="predicted"/>
<evidence type="ECO:0000313" key="3">
    <source>
        <dbReference type="EMBL" id="RHZ76972.1"/>
    </source>
</evidence>
<sequence length="477" mass="55500">MSTNFYDRLSADFSGILESGIDYNVIIEVGEAPSNQRFKTHSLILQSRSSYFEIKLNETMLNDDNIKIIYLPEISVENFEIIIKYIYSGNISIEKTDTSSIFDILLASNKFGLDELIKYFQSYLIENNASWLRLNFSKIHQISTQENNFKLLREFCNYIIPKSPNTLFESRDFTTLSEKVLISILERDDLQMDESEIWDHIIRWGKGQHPNFPTNLNDWSDDDFLILKNTLHQCIPLIRYFSISGEDIFKKLLPYQQLFERQLWADILSKNLTSVSFKLLPPRKYKTTKFSPRNKISIDSVIITEEHALEIGSWIDKKDSPYINENPYDFQLIFRGSTDGFECINFYDNCDGISQTILVLKVKNTGEILGGYNSLVWDKYAEPYFKNDDAFIFSLKTEKQHESILSRAISGLYTIYNYNDRVGFCEDLCLHNNFNTGNSCCCSKSGYEKCIRNSTEYFSVEECEVFKVIKKKSVGQN</sequence>
<dbReference type="GO" id="GO:0005737">
    <property type="term" value="C:cytoplasm"/>
    <property type="evidence" value="ECO:0007669"/>
    <property type="project" value="TreeGrafter"/>
</dbReference>
<dbReference type="AlphaFoldDB" id="A0A397IQA7"/>
<dbReference type="InterPro" id="IPR052407">
    <property type="entry name" value="BTB_POZ_domain_cont_9"/>
</dbReference>
<dbReference type="PANTHER" id="PTHR46306:SF1">
    <property type="entry name" value="BTB_POZ DOMAIN-CONTAINING PROTEIN 9"/>
    <property type="match status" value="1"/>
</dbReference>
<evidence type="ECO:0008006" key="5">
    <source>
        <dbReference type="Google" id="ProtNLM"/>
    </source>
</evidence>
<dbReference type="InterPro" id="IPR000210">
    <property type="entry name" value="BTB/POZ_dom"/>
</dbReference>
<dbReference type="SUPFAM" id="SSF54695">
    <property type="entry name" value="POZ domain"/>
    <property type="match status" value="1"/>
</dbReference>
<dbReference type="InterPro" id="IPR011705">
    <property type="entry name" value="BACK"/>
</dbReference>
<dbReference type="Pfam" id="PF07707">
    <property type="entry name" value="BACK"/>
    <property type="match status" value="1"/>
</dbReference>
<keyword evidence="4" id="KW-1185">Reference proteome</keyword>
<dbReference type="Pfam" id="PF07534">
    <property type="entry name" value="TLD"/>
    <property type="match status" value="1"/>
</dbReference>
<dbReference type="SMART" id="SM00225">
    <property type="entry name" value="BTB"/>
    <property type="match status" value="1"/>
</dbReference>
<dbReference type="InterPro" id="IPR006571">
    <property type="entry name" value="TLDc_dom"/>
</dbReference>
<organism evidence="3 4">
    <name type="scientific">Diversispora epigaea</name>
    <dbReference type="NCBI Taxonomy" id="1348612"/>
    <lineage>
        <taxon>Eukaryota</taxon>
        <taxon>Fungi</taxon>
        <taxon>Fungi incertae sedis</taxon>
        <taxon>Mucoromycota</taxon>
        <taxon>Glomeromycotina</taxon>
        <taxon>Glomeromycetes</taxon>
        <taxon>Diversisporales</taxon>
        <taxon>Diversisporaceae</taxon>
        <taxon>Diversispora</taxon>
    </lineage>
</organism>
<gene>
    <name evidence="3" type="ORF">Glove_187g25</name>
</gene>
<feature type="domain" description="BTB" evidence="1">
    <location>
        <begin position="23"/>
        <end position="95"/>
    </location>
</feature>
<dbReference type="PANTHER" id="PTHR46306">
    <property type="entry name" value="BTB/POZ DOMAIN-CONTAINING PROTEIN 9"/>
    <property type="match status" value="1"/>
</dbReference>
<dbReference type="PROSITE" id="PS50097">
    <property type="entry name" value="BTB"/>
    <property type="match status" value="1"/>
</dbReference>
<dbReference type="Gene3D" id="3.30.710.10">
    <property type="entry name" value="Potassium Channel Kv1.1, Chain A"/>
    <property type="match status" value="1"/>
</dbReference>
<evidence type="ECO:0000259" key="2">
    <source>
        <dbReference type="PROSITE" id="PS51886"/>
    </source>
</evidence>
<reference evidence="3 4" key="1">
    <citation type="submission" date="2018-08" db="EMBL/GenBank/DDBJ databases">
        <title>Genome and evolution of the arbuscular mycorrhizal fungus Diversispora epigaea (formerly Glomus versiforme) and its bacterial endosymbionts.</title>
        <authorList>
            <person name="Sun X."/>
            <person name="Fei Z."/>
            <person name="Harrison M."/>
        </authorList>
    </citation>
    <scope>NUCLEOTIDE SEQUENCE [LARGE SCALE GENOMIC DNA]</scope>
    <source>
        <strain evidence="3 4">IT104</strain>
    </source>
</reference>
<dbReference type="Proteomes" id="UP000266861">
    <property type="component" value="Unassembled WGS sequence"/>
</dbReference>
<accession>A0A397IQA7</accession>
<name>A0A397IQA7_9GLOM</name>
<dbReference type="PROSITE" id="PS51886">
    <property type="entry name" value="TLDC"/>
    <property type="match status" value="1"/>
</dbReference>
<dbReference type="EMBL" id="PQFF01000177">
    <property type="protein sequence ID" value="RHZ76972.1"/>
    <property type="molecule type" value="Genomic_DNA"/>
</dbReference>
<dbReference type="OrthoDB" id="2372300at2759"/>
<dbReference type="InterPro" id="IPR011333">
    <property type="entry name" value="SKP1/BTB/POZ_sf"/>
</dbReference>
<feature type="domain" description="TLDc" evidence="2">
    <location>
        <begin position="301"/>
        <end position="469"/>
    </location>
</feature>
<evidence type="ECO:0000313" key="4">
    <source>
        <dbReference type="Proteomes" id="UP000266861"/>
    </source>
</evidence>
<dbReference type="Pfam" id="PF00651">
    <property type="entry name" value="BTB"/>
    <property type="match status" value="1"/>
</dbReference>
<dbReference type="Gene3D" id="1.25.40.420">
    <property type="match status" value="1"/>
</dbReference>
<evidence type="ECO:0000259" key="1">
    <source>
        <dbReference type="PROSITE" id="PS50097"/>
    </source>
</evidence>